<dbReference type="Proteomes" id="UP000308730">
    <property type="component" value="Unassembled WGS sequence"/>
</dbReference>
<keyword evidence="1" id="KW-0812">Transmembrane</keyword>
<gene>
    <name evidence="2" type="ORF">EUX98_g6509</name>
</gene>
<evidence type="ECO:0000256" key="1">
    <source>
        <dbReference type="SAM" id="Phobius"/>
    </source>
</evidence>
<keyword evidence="3" id="KW-1185">Reference proteome</keyword>
<comment type="caution">
    <text evidence="2">The sequence shown here is derived from an EMBL/GenBank/DDBJ whole genome shotgun (WGS) entry which is preliminary data.</text>
</comment>
<protein>
    <submittedName>
        <fullName evidence="2">Uncharacterized protein</fullName>
    </submittedName>
</protein>
<dbReference type="OrthoDB" id="2686513at2759"/>
<feature type="transmembrane region" description="Helical" evidence="1">
    <location>
        <begin position="15"/>
        <end position="37"/>
    </location>
</feature>
<dbReference type="AlphaFoldDB" id="A0A4S4MQW6"/>
<keyword evidence="1" id="KW-0472">Membrane</keyword>
<reference evidence="2 3" key="1">
    <citation type="submission" date="2019-02" db="EMBL/GenBank/DDBJ databases">
        <title>Genome sequencing of the rare red list fungi Antrodiella citrinella (Flaviporus citrinellus).</title>
        <authorList>
            <person name="Buettner E."/>
            <person name="Kellner H."/>
        </authorList>
    </citation>
    <scope>NUCLEOTIDE SEQUENCE [LARGE SCALE GENOMIC DNA]</scope>
    <source>
        <strain evidence="2 3">DSM 108506</strain>
    </source>
</reference>
<name>A0A4S4MQW6_9APHY</name>
<evidence type="ECO:0000313" key="3">
    <source>
        <dbReference type="Proteomes" id="UP000308730"/>
    </source>
</evidence>
<organism evidence="2 3">
    <name type="scientific">Antrodiella citrinella</name>
    <dbReference type="NCBI Taxonomy" id="2447956"/>
    <lineage>
        <taxon>Eukaryota</taxon>
        <taxon>Fungi</taxon>
        <taxon>Dikarya</taxon>
        <taxon>Basidiomycota</taxon>
        <taxon>Agaricomycotina</taxon>
        <taxon>Agaricomycetes</taxon>
        <taxon>Polyporales</taxon>
        <taxon>Steccherinaceae</taxon>
        <taxon>Antrodiella</taxon>
    </lineage>
</organism>
<proteinExistence type="predicted"/>
<feature type="transmembrane region" description="Helical" evidence="1">
    <location>
        <begin position="63"/>
        <end position="83"/>
    </location>
</feature>
<accession>A0A4S4MQW6</accession>
<evidence type="ECO:0000313" key="2">
    <source>
        <dbReference type="EMBL" id="THH27678.1"/>
    </source>
</evidence>
<keyword evidence="1" id="KW-1133">Transmembrane helix</keyword>
<dbReference type="EMBL" id="SGPM01000233">
    <property type="protein sequence ID" value="THH27678.1"/>
    <property type="molecule type" value="Genomic_DNA"/>
</dbReference>
<sequence length="200" mass="22161">MSNIYTRFSARNRAIRIAVAWECLFLFDSMIVSLTLYKSYKEVTRSRIGNLNDLILLIARDGAIYFAVMAVANLANTLTFYFWTPALRGALSTAASSISVSMMSRVILNLQERAGNTRTPNGTNGSSANDSTTFLFTSRINMSLQFNHSSSEGSSENHGVRYDTEPLNHDPNLDTIEEVIELSDVDVSPNAPTFSTMDHV</sequence>